<dbReference type="EMBL" id="PTQZ01000120">
    <property type="protein sequence ID" value="PQA42482.1"/>
    <property type="molecule type" value="Genomic_DNA"/>
</dbReference>
<dbReference type="InterPro" id="IPR020449">
    <property type="entry name" value="Tscrpt_reg_AraC-type_HTH"/>
</dbReference>
<keyword evidence="1" id="KW-0805">Transcription regulation</keyword>
<reference evidence="6" key="1">
    <citation type="submission" date="2018-02" db="EMBL/GenBank/DDBJ databases">
        <title>Genome sequencing of Solimonas sp. HR-BB.</title>
        <authorList>
            <person name="Lee Y."/>
            <person name="Jeon C.O."/>
        </authorList>
    </citation>
    <scope>NUCLEOTIDE SEQUENCE [LARGE SCALE GENOMIC DNA]</scope>
    <source>
        <strain evidence="6">HR-E</strain>
    </source>
</reference>
<feature type="domain" description="HTH araC/xylS-type" evidence="4">
    <location>
        <begin position="244"/>
        <end position="341"/>
    </location>
</feature>
<dbReference type="PROSITE" id="PS01124">
    <property type="entry name" value="HTH_ARAC_FAMILY_2"/>
    <property type="match status" value="1"/>
</dbReference>
<dbReference type="Pfam" id="PF12625">
    <property type="entry name" value="Arabinose_bd"/>
    <property type="match status" value="1"/>
</dbReference>
<dbReference type="PROSITE" id="PS51257">
    <property type="entry name" value="PROKAR_LIPOPROTEIN"/>
    <property type="match status" value="1"/>
</dbReference>
<dbReference type="PANTHER" id="PTHR47894">
    <property type="entry name" value="HTH-TYPE TRANSCRIPTIONAL REGULATOR GADX"/>
    <property type="match status" value="1"/>
</dbReference>
<dbReference type="OrthoDB" id="5582699at2"/>
<dbReference type="InterPro" id="IPR032687">
    <property type="entry name" value="AraC-type_N"/>
</dbReference>
<dbReference type="GO" id="GO:0000976">
    <property type="term" value="F:transcription cis-regulatory region binding"/>
    <property type="evidence" value="ECO:0007669"/>
    <property type="project" value="TreeGrafter"/>
</dbReference>
<evidence type="ECO:0000256" key="2">
    <source>
        <dbReference type="ARBA" id="ARBA00023125"/>
    </source>
</evidence>
<dbReference type="PANTHER" id="PTHR47894:SF1">
    <property type="entry name" value="HTH-TYPE TRANSCRIPTIONAL REGULATOR VQSM"/>
    <property type="match status" value="1"/>
</dbReference>
<dbReference type="InterPro" id="IPR009057">
    <property type="entry name" value="Homeodomain-like_sf"/>
</dbReference>
<protein>
    <recommendedName>
        <fullName evidence="4">HTH araC/xylS-type domain-containing protein</fullName>
    </recommendedName>
</protein>
<keyword evidence="6" id="KW-1185">Reference proteome</keyword>
<dbReference type="Gene3D" id="1.10.10.60">
    <property type="entry name" value="Homeodomain-like"/>
    <property type="match status" value="1"/>
</dbReference>
<gene>
    <name evidence="5" type="ORF">C5O18_05920</name>
</gene>
<evidence type="ECO:0000313" key="6">
    <source>
        <dbReference type="Proteomes" id="UP000243900"/>
    </source>
</evidence>
<name>A0A2P6ASB9_9GAMM</name>
<accession>A0A2P6ASB9</accession>
<proteinExistence type="predicted"/>
<dbReference type="InterPro" id="IPR018060">
    <property type="entry name" value="HTH_AraC"/>
</dbReference>
<dbReference type="GO" id="GO:0005829">
    <property type="term" value="C:cytosol"/>
    <property type="evidence" value="ECO:0007669"/>
    <property type="project" value="TreeGrafter"/>
</dbReference>
<dbReference type="PRINTS" id="PR00032">
    <property type="entry name" value="HTHARAC"/>
</dbReference>
<dbReference type="Pfam" id="PF12833">
    <property type="entry name" value="HTH_18"/>
    <property type="match status" value="1"/>
</dbReference>
<comment type="caution">
    <text evidence="5">The sequence shown here is derived from an EMBL/GenBank/DDBJ whole genome shotgun (WGS) entry which is preliminary data.</text>
</comment>
<dbReference type="AlphaFoldDB" id="A0A2P6ASB9"/>
<evidence type="ECO:0000259" key="4">
    <source>
        <dbReference type="PROSITE" id="PS01124"/>
    </source>
</evidence>
<organism evidence="5 6">
    <name type="scientific">Amnimonas aquatica</name>
    <dbReference type="NCBI Taxonomy" id="2094561"/>
    <lineage>
        <taxon>Bacteria</taxon>
        <taxon>Pseudomonadati</taxon>
        <taxon>Pseudomonadota</taxon>
        <taxon>Gammaproteobacteria</taxon>
        <taxon>Moraxellales</taxon>
        <taxon>Moraxellaceae</taxon>
        <taxon>Amnimonas</taxon>
    </lineage>
</organism>
<keyword evidence="3" id="KW-0804">Transcription</keyword>
<evidence type="ECO:0000256" key="1">
    <source>
        <dbReference type="ARBA" id="ARBA00023015"/>
    </source>
</evidence>
<dbReference type="GO" id="GO:0003700">
    <property type="term" value="F:DNA-binding transcription factor activity"/>
    <property type="evidence" value="ECO:0007669"/>
    <property type="project" value="InterPro"/>
</dbReference>
<sequence>MTATRRGGEETLSGHYLALACQQAEQRGLPVAQVLAGTGLALADLEQPGCQVPLPVCLRLFVNLLQLDPDPGLGLALGRRLDLRSHGFLGYAILSSRTIGEALDISIRYFRTRTSLFEIRLFREDDMAVVQLDERVPLGPMGPVLLDALMTLIAVCGRQVTGRDFNGVVRLARPRQPHHEHWPELAQADLLFDAAFNQFRFPRAGLLLPISQPDPQLLQMATAQCEEELRRLHERLQGGGGLLADVRRAARQHLADDASLERIADVLGLGARTLRRRLAELGTSYQMIIEQLRRGRAVELLLHSTLTVDQIAAELGYQDPSNFGRAFRRWTGKSPREYRAERG</sequence>
<evidence type="ECO:0000313" key="5">
    <source>
        <dbReference type="EMBL" id="PQA42482.1"/>
    </source>
</evidence>
<dbReference type="SMART" id="SM00342">
    <property type="entry name" value="HTH_ARAC"/>
    <property type="match status" value="1"/>
</dbReference>
<dbReference type="Proteomes" id="UP000243900">
    <property type="component" value="Unassembled WGS sequence"/>
</dbReference>
<evidence type="ECO:0000256" key="3">
    <source>
        <dbReference type="ARBA" id="ARBA00023163"/>
    </source>
</evidence>
<dbReference type="RefSeq" id="WP_105192327.1">
    <property type="nucleotide sequence ID" value="NZ_PTQZ01000120.1"/>
</dbReference>
<dbReference type="SUPFAM" id="SSF46689">
    <property type="entry name" value="Homeodomain-like"/>
    <property type="match status" value="1"/>
</dbReference>
<keyword evidence="2" id="KW-0238">DNA-binding</keyword>